<evidence type="ECO:0000259" key="1">
    <source>
        <dbReference type="Pfam" id="PF01368"/>
    </source>
</evidence>
<sequence>MWPTDLIPEEWRAPAARLAESLRGLDRVIVAGHVNPDGDALGSVAAVGWMLRALGREFVIYSRSGVPAYLDFLPLPGIMHDSLQRLPFRPGAAVLLDCGEPHRLGDELEKALPGLASLNMDHHLGSAGMGSVDNWIEPEAAATAQLAAYVAICLDLELSGPLGEALALGLVTDTGGFAHGNTSAAVLHLAAHLVDKGCDISLLRQRLDNGWSMGRMRLWARLMQRLALEQNGMLAFCAVRLDDLQECGASKEDLEGFVEQMRRLAGVRVAALLREDAPGLCKFSLRSFGETDVRAAAAALGGGGHKNAAGGSLRMEIAAAAETLREAVRTAL</sequence>
<name>A0A9D2HLT6_9BACT</name>
<dbReference type="Gene3D" id="3.90.1640.10">
    <property type="entry name" value="inorganic pyrophosphatase (n-terminal core)"/>
    <property type="match status" value="1"/>
</dbReference>
<dbReference type="Gene3D" id="3.10.310.30">
    <property type="match status" value="1"/>
</dbReference>
<protein>
    <submittedName>
        <fullName evidence="3">DHH family phosphoesterase</fullName>
    </submittedName>
</protein>
<dbReference type="InterPro" id="IPR001667">
    <property type="entry name" value="DDH_dom"/>
</dbReference>
<dbReference type="InterPro" id="IPR051319">
    <property type="entry name" value="Oligoribo/pAp-PDE_c-di-AMP_PDE"/>
</dbReference>
<dbReference type="Pfam" id="PF01368">
    <property type="entry name" value="DHH"/>
    <property type="match status" value="1"/>
</dbReference>
<dbReference type="AlphaFoldDB" id="A0A9D2HLT6"/>
<feature type="domain" description="DHHA1" evidence="2">
    <location>
        <begin position="248"/>
        <end position="328"/>
    </location>
</feature>
<evidence type="ECO:0000313" key="3">
    <source>
        <dbReference type="EMBL" id="HJA78430.1"/>
    </source>
</evidence>
<dbReference type="EMBL" id="DWZD01000017">
    <property type="protein sequence ID" value="HJA78430.1"/>
    <property type="molecule type" value="Genomic_DNA"/>
</dbReference>
<feature type="domain" description="DDH" evidence="1">
    <location>
        <begin position="27"/>
        <end position="152"/>
    </location>
</feature>
<proteinExistence type="predicted"/>
<dbReference type="InterPro" id="IPR038763">
    <property type="entry name" value="DHH_sf"/>
</dbReference>
<evidence type="ECO:0000313" key="4">
    <source>
        <dbReference type="Proteomes" id="UP000823821"/>
    </source>
</evidence>
<dbReference type="PANTHER" id="PTHR47618">
    <property type="entry name" value="BIFUNCTIONAL OLIGORIBONUCLEASE AND PAP PHOSPHATASE NRNA"/>
    <property type="match status" value="1"/>
</dbReference>
<reference evidence="3" key="1">
    <citation type="journal article" date="2021" name="PeerJ">
        <title>Extensive microbial diversity within the chicken gut microbiome revealed by metagenomics and culture.</title>
        <authorList>
            <person name="Gilroy R."/>
            <person name="Ravi A."/>
            <person name="Getino M."/>
            <person name="Pursley I."/>
            <person name="Horton D.L."/>
            <person name="Alikhan N.F."/>
            <person name="Baker D."/>
            <person name="Gharbi K."/>
            <person name="Hall N."/>
            <person name="Watson M."/>
            <person name="Adriaenssens E.M."/>
            <person name="Foster-Nyarko E."/>
            <person name="Jarju S."/>
            <person name="Secka A."/>
            <person name="Antonio M."/>
            <person name="Oren A."/>
            <person name="Chaudhuri R.R."/>
            <person name="La Ragione R."/>
            <person name="Hildebrand F."/>
            <person name="Pallen M.J."/>
        </authorList>
    </citation>
    <scope>NUCLEOTIDE SEQUENCE</scope>
    <source>
        <strain evidence="3">5032</strain>
    </source>
</reference>
<dbReference type="Proteomes" id="UP000823821">
    <property type="component" value="Unassembled WGS sequence"/>
</dbReference>
<evidence type="ECO:0000259" key="2">
    <source>
        <dbReference type="Pfam" id="PF02272"/>
    </source>
</evidence>
<comment type="caution">
    <text evidence="3">The sequence shown here is derived from an EMBL/GenBank/DDBJ whole genome shotgun (WGS) entry which is preliminary data.</text>
</comment>
<gene>
    <name evidence="3" type="ORF">H9784_02495</name>
</gene>
<dbReference type="InterPro" id="IPR003156">
    <property type="entry name" value="DHHA1_dom"/>
</dbReference>
<organism evidence="3 4">
    <name type="scientific">Candidatus Desulfovibrio intestinavium</name>
    <dbReference type="NCBI Taxonomy" id="2838534"/>
    <lineage>
        <taxon>Bacteria</taxon>
        <taxon>Pseudomonadati</taxon>
        <taxon>Thermodesulfobacteriota</taxon>
        <taxon>Desulfovibrionia</taxon>
        <taxon>Desulfovibrionales</taxon>
        <taxon>Desulfovibrionaceae</taxon>
        <taxon>Desulfovibrio</taxon>
    </lineage>
</organism>
<dbReference type="GO" id="GO:0003676">
    <property type="term" value="F:nucleic acid binding"/>
    <property type="evidence" value="ECO:0007669"/>
    <property type="project" value="InterPro"/>
</dbReference>
<reference evidence="3" key="2">
    <citation type="submission" date="2021-04" db="EMBL/GenBank/DDBJ databases">
        <authorList>
            <person name="Gilroy R."/>
        </authorList>
    </citation>
    <scope>NUCLEOTIDE SEQUENCE</scope>
    <source>
        <strain evidence="3">5032</strain>
    </source>
</reference>
<dbReference type="SUPFAM" id="SSF64182">
    <property type="entry name" value="DHH phosphoesterases"/>
    <property type="match status" value="1"/>
</dbReference>
<dbReference type="Pfam" id="PF02272">
    <property type="entry name" value="DHHA1"/>
    <property type="match status" value="1"/>
</dbReference>
<accession>A0A9D2HLT6</accession>
<dbReference type="PANTHER" id="PTHR47618:SF1">
    <property type="entry name" value="BIFUNCTIONAL OLIGORIBONUCLEASE AND PAP PHOSPHATASE NRNA"/>
    <property type="match status" value="1"/>
</dbReference>